<feature type="transmembrane region" description="Helical" evidence="1">
    <location>
        <begin position="227"/>
        <end position="250"/>
    </location>
</feature>
<dbReference type="EMBL" id="JPYA02000001">
    <property type="protein sequence ID" value="MEB3750348.1"/>
    <property type="molecule type" value="Genomic_DNA"/>
</dbReference>
<evidence type="ECO:0000313" key="2">
    <source>
        <dbReference type="EMBL" id="MEB3750348.1"/>
    </source>
</evidence>
<dbReference type="PROSITE" id="PS51257">
    <property type="entry name" value="PROKAR_LIPOPROTEIN"/>
    <property type="match status" value="1"/>
</dbReference>
<proteinExistence type="predicted"/>
<accession>A0ABU6BFZ7</accession>
<sequence>MKNGYFVSELKRAFFSRNMLISQLLIFACIFIGSFEFLFHEYPGVNAIYLFMYSYSEGTSAILSLLFPVLVSLPFAASYVTDVRTGFIHYLSYRMSRKKYLLIRLLVNGLASGYVMASSLLVSFVIFLLIKRFDVSVVDTLNITVLRRVYEYSPVLFVLIMILNSFVCGVVFSTLALGISTLIRNHYLTIVFPFAFYIISGTLLAQINKFLNAAMLFDLEYDSNLKISYVALYDLILLGIGVALFFIGAVKHAESFEH</sequence>
<feature type="transmembrane region" description="Helical" evidence="1">
    <location>
        <begin position="101"/>
        <end position="130"/>
    </location>
</feature>
<dbReference type="Proteomes" id="UP000029267">
    <property type="component" value="Unassembled WGS sequence"/>
</dbReference>
<dbReference type="RefSeq" id="WP_033021747.1">
    <property type="nucleotide sequence ID" value="NZ_JPYA02000001.1"/>
</dbReference>
<protein>
    <recommendedName>
        <fullName evidence="4">ABC transporter permease</fullName>
    </recommendedName>
</protein>
<evidence type="ECO:0000256" key="1">
    <source>
        <dbReference type="SAM" id="Phobius"/>
    </source>
</evidence>
<name>A0ABU6BFZ7_9BACL</name>
<reference evidence="2 3" key="1">
    <citation type="journal article" date="2014" name="Genome Announc.">
        <title>Draft Genome Sequence of Geobacillus icigianus Strain G1w1T Isolated from Hot Springs in the Valley of Geysers, Kamchatka (Russian Federation).</title>
        <authorList>
            <person name="Bryanskaya A.V."/>
            <person name="Rozanov A.S."/>
            <person name="Logacheva M.D."/>
            <person name="Kotenko A.V."/>
            <person name="Peltek S.E."/>
        </authorList>
    </citation>
    <scope>NUCLEOTIDE SEQUENCE [LARGE SCALE GENOMIC DNA]</scope>
    <source>
        <strain evidence="2 3">G1w1</strain>
    </source>
</reference>
<feature type="transmembrane region" description="Helical" evidence="1">
    <location>
        <begin position="59"/>
        <end position="80"/>
    </location>
</feature>
<keyword evidence="1" id="KW-0812">Transmembrane</keyword>
<organism evidence="2 3">
    <name type="scientific">Geobacillus icigianus</name>
    <dbReference type="NCBI Taxonomy" id="1430331"/>
    <lineage>
        <taxon>Bacteria</taxon>
        <taxon>Bacillati</taxon>
        <taxon>Bacillota</taxon>
        <taxon>Bacilli</taxon>
        <taxon>Bacillales</taxon>
        <taxon>Anoxybacillaceae</taxon>
        <taxon>Geobacillus</taxon>
    </lineage>
</organism>
<feature type="transmembrane region" description="Helical" evidence="1">
    <location>
        <begin position="20"/>
        <end position="39"/>
    </location>
</feature>
<gene>
    <name evidence="2" type="ORF">EP10_001187</name>
</gene>
<keyword evidence="1" id="KW-0472">Membrane</keyword>
<comment type="caution">
    <text evidence="2">The sequence shown here is derived from an EMBL/GenBank/DDBJ whole genome shotgun (WGS) entry which is preliminary data.</text>
</comment>
<keyword evidence="1" id="KW-1133">Transmembrane helix</keyword>
<feature type="transmembrane region" description="Helical" evidence="1">
    <location>
        <begin position="186"/>
        <end position="207"/>
    </location>
</feature>
<feature type="transmembrane region" description="Helical" evidence="1">
    <location>
        <begin position="155"/>
        <end position="179"/>
    </location>
</feature>
<evidence type="ECO:0000313" key="3">
    <source>
        <dbReference type="Proteomes" id="UP000029267"/>
    </source>
</evidence>
<keyword evidence="3" id="KW-1185">Reference proteome</keyword>
<evidence type="ECO:0008006" key="4">
    <source>
        <dbReference type="Google" id="ProtNLM"/>
    </source>
</evidence>